<evidence type="ECO:0000256" key="1">
    <source>
        <dbReference type="SAM" id="SignalP"/>
    </source>
</evidence>
<dbReference type="InterPro" id="IPR032599">
    <property type="entry name" value="YcdB/YcdC_rep_domain"/>
</dbReference>
<dbReference type="Proteomes" id="UP000291151">
    <property type="component" value="Chromosome"/>
</dbReference>
<keyword evidence="4" id="KW-1185">Reference proteome</keyword>
<dbReference type="InterPro" id="IPR001119">
    <property type="entry name" value="SLH_dom"/>
</dbReference>
<gene>
    <name evidence="3" type="ORF">DKZ56_00710</name>
</gene>
<dbReference type="RefSeq" id="WP_208650837.1">
    <property type="nucleotide sequence ID" value="NZ_CP036528.1"/>
</dbReference>
<feature type="chain" id="PRO_5020548310" description="SLH domain-containing protein" evidence="1">
    <location>
        <begin position="27"/>
        <end position="742"/>
    </location>
</feature>
<organism evidence="3 4">
    <name type="scientific">Ureibacillus thermophilus</name>
    <dbReference type="NCBI Taxonomy" id="367743"/>
    <lineage>
        <taxon>Bacteria</taxon>
        <taxon>Bacillati</taxon>
        <taxon>Bacillota</taxon>
        <taxon>Bacilli</taxon>
        <taxon>Bacillales</taxon>
        <taxon>Caryophanaceae</taxon>
        <taxon>Ureibacillus</taxon>
    </lineage>
</organism>
<dbReference type="PROSITE" id="PS51272">
    <property type="entry name" value="SLH"/>
    <property type="match status" value="1"/>
</dbReference>
<name>A0A4V1A2Q4_9BACL</name>
<accession>A0A4V1A2Q4</accession>
<dbReference type="EMBL" id="CP036528">
    <property type="protein sequence ID" value="QBK24560.1"/>
    <property type="molecule type" value="Genomic_DNA"/>
</dbReference>
<keyword evidence="1" id="KW-0732">Signal</keyword>
<evidence type="ECO:0000313" key="3">
    <source>
        <dbReference type="EMBL" id="QBK24560.1"/>
    </source>
</evidence>
<dbReference type="Pfam" id="PF00395">
    <property type="entry name" value="SLH"/>
    <property type="match status" value="1"/>
</dbReference>
<protein>
    <recommendedName>
        <fullName evidence="2">SLH domain-containing protein</fullName>
    </recommendedName>
</protein>
<proteinExistence type="predicted"/>
<reference evidence="3 4" key="1">
    <citation type="submission" date="2019-02" db="EMBL/GenBank/DDBJ databases">
        <title>Ureibacillus thermophilus.</title>
        <authorList>
            <person name="Sunny J.S."/>
            <person name="Natarajan A."/>
            <person name="Saleena L.M."/>
        </authorList>
    </citation>
    <scope>NUCLEOTIDE SEQUENCE [LARGE SCALE GENOMIC DNA]</scope>
    <source>
        <strain evidence="3 4">LM102</strain>
    </source>
</reference>
<dbReference type="KEGG" id="uth:DKZ56_00710"/>
<evidence type="ECO:0000313" key="4">
    <source>
        <dbReference type="Proteomes" id="UP000291151"/>
    </source>
</evidence>
<dbReference type="AlphaFoldDB" id="A0A4V1A2Q4"/>
<feature type="signal peptide" evidence="1">
    <location>
        <begin position="1"/>
        <end position="26"/>
    </location>
</feature>
<sequence length="742" mass="83996">MKIKKIGTIATAATLSVGLLATPAFAQTPVNFQETPQQLDIIVASTETKVSKSELIKKFKAIFPNKYDFLKESDFDLYSGFYSEDDKIRYHLSFNKRLSGNRYIYGNIVFAGENLEVEYLDIEPLNTEDALFPAKISKEEAKNIALKFIQQFTSGKNYELSESDDPYYYPGDIQLLTEPVRYSFNFVRTENGIPIPEQNIYVTVLGNGEINNLYRGEFLSATYDDVKNAKSKEEILNQIKNNLSVQLQYRVEYDYLTGERSVDLAYVPNILDGVHALTGQWLSGDKFQSNLPTNKKPEFITSQALAPKYQGMTVEQARKNAEDLLKVDSDKVKLVINGIEEYQDYLGKEVINVSYGYEYDRGGYGTSLSFDKKTGDLVDYFGIKHEVLRENGEKQESKEKITEQQALEKAVEYLKQYAPSKLHQYSKPIKGADNYYGEYHFTFPRIVNGIPVSGDEIYISVSETGELTRLFINYFENANWPKVDKAISADEAKNIIANSLNVNLNYVRTGEDKHYSLVYTPIYNGNTLSYLDAISGKWKTPSYIKDPELEEVPHVSHPTAEKELNFFIENGYLEIADINSFNADAPIKKGEAINALVKSLTYFYDGYAYGDEEVSEQTFDNIGPDHPYYNVVEKAVSLGILDGSQKTLNLNGNVTREELAVWYVRALGLNEAAKHADIYKLNLKDAEAVNKNYLGYVTLANTLGLVTAENELFDPTRSVTYAEFVKSAVKLAHKAKEMNVEF</sequence>
<feature type="domain" description="SLH" evidence="2">
    <location>
        <begin position="615"/>
        <end position="677"/>
    </location>
</feature>
<dbReference type="Pfam" id="PF16244">
    <property type="entry name" value="DUF4901"/>
    <property type="match status" value="2"/>
</dbReference>
<evidence type="ECO:0000259" key="2">
    <source>
        <dbReference type="PROSITE" id="PS51272"/>
    </source>
</evidence>